<comment type="caution">
    <text evidence="1">The sequence shown here is derived from an EMBL/GenBank/DDBJ whole genome shotgun (WGS) entry which is preliminary data.</text>
</comment>
<name>A0A7H4MYE4_9ENTR</name>
<dbReference type="AlphaFoldDB" id="A0A7H4MYE4"/>
<dbReference type="EMBL" id="UGMS01000001">
    <property type="protein sequence ID" value="STV70668.1"/>
    <property type="molecule type" value="Genomic_DNA"/>
</dbReference>
<evidence type="ECO:0000313" key="1">
    <source>
        <dbReference type="EMBL" id="STV70668.1"/>
    </source>
</evidence>
<evidence type="ECO:0000313" key="2">
    <source>
        <dbReference type="Proteomes" id="UP000254863"/>
    </source>
</evidence>
<gene>
    <name evidence="1" type="ORF">NCTC11685_00006</name>
</gene>
<accession>A0A7H4MYE4</accession>
<organism evidence="1 2">
    <name type="scientific">Klebsiella michiganensis</name>
    <dbReference type="NCBI Taxonomy" id="1134687"/>
    <lineage>
        <taxon>Bacteria</taxon>
        <taxon>Pseudomonadati</taxon>
        <taxon>Pseudomonadota</taxon>
        <taxon>Gammaproteobacteria</taxon>
        <taxon>Enterobacterales</taxon>
        <taxon>Enterobacteriaceae</taxon>
        <taxon>Klebsiella/Raoultella group</taxon>
        <taxon>Klebsiella</taxon>
    </lineage>
</organism>
<dbReference type="Proteomes" id="UP000254863">
    <property type="component" value="Unassembled WGS sequence"/>
</dbReference>
<protein>
    <submittedName>
        <fullName evidence="1">Uncharacterized protein</fullName>
    </submittedName>
</protein>
<reference evidence="1 2" key="1">
    <citation type="submission" date="2018-06" db="EMBL/GenBank/DDBJ databases">
        <authorList>
            <consortium name="Pathogen Informatics"/>
            <person name="Doyle S."/>
        </authorList>
    </citation>
    <scope>NUCLEOTIDE SEQUENCE [LARGE SCALE GENOMIC DNA]</scope>
    <source>
        <strain evidence="1 2">NCTC11685</strain>
    </source>
</reference>
<sequence>MLLASRWGDFIGDARRDNRVFALAVVIAGQTRNGETAANQLCLGEFIHGDFFNEVVIREVKINIAF</sequence>
<proteinExistence type="predicted"/>